<evidence type="ECO:0000313" key="1">
    <source>
        <dbReference type="EMBL" id="SPD63002.1"/>
    </source>
</evidence>
<sequence>MLLWIVVTPLMKSREASSWQLVSKKIVDRFKVALNYTFEAWLTFWAEKEFGTEI</sequence>
<reference evidence="1 2" key="1">
    <citation type="submission" date="2018-01" db="EMBL/GenBank/DDBJ databases">
        <authorList>
            <person name="Clerissi C."/>
        </authorList>
    </citation>
    <scope>NUCLEOTIDE SEQUENCE [LARGE SCALE GENOMIC DNA]</scope>
    <source>
        <strain evidence="1">Cupriavidus taiwanensis SWF 66322</strain>
    </source>
</reference>
<organism evidence="1 2">
    <name type="scientific">Cupriavidus taiwanensis</name>
    <dbReference type="NCBI Taxonomy" id="164546"/>
    <lineage>
        <taxon>Bacteria</taxon>
        <taxon>Pseudomonadati</taxon>
        <taxon>Pseudomonadota</taxon>
        <taxon>Betaproteobacteria</taxon>
        <taxon>Burkholderiales</taxon>
        <taxon>Burkholderiaceae</taxon>
        <taxon>Cupriavidus</taxon>
    </lineage>
</organism>
<name>A0A9Q7XNA1_9BURK</name>
<proteinExistence type="predicted"/>
<evidence type="ECO:0000313" key="2">
    <source>
        <dbReference type="Proteomes" id="UP000254259"/>
    </source>
</evidence>
<dbReference type="AlphaFoldDB" id="A0A9Q7XNA1"/>
<dbReference type="EMBL" id="LT984813">
    <property type="protein sequence ID" value="SPD63002.1"/>
    <property type="molecule type" value="Genomic_DNA"/>
</dbReference>
<protein>
    <submittedName>
        <fullName evidence="1">Uncharacterized protein</fullName>
    </submittedName>
</protein>
<accession>A0A9Q7XNA1</accession>
<gene>
    <name evidence="1" type="ORF">CBM2636_10018</name>
</gene>
<dbReference type="Proteomes" id="UP000254259">
    <property type="component" value="Chromosome CBM2636"/>
</dbReference>